<reference evidence="1 2" key="1">
    <citation type="submission" date="2015-01" db="EMBL/GenBank/DDBJ databases">
        <title>The Genome Sequence of Cladophialophora immunda CBS83496.</title>
        <authorList>
            <consortium name="The Broad Institute Genomics Platform"/>
            <person name="Cuomo C."/>
            <person name="de Hoog S."/>
            <person name="Gorbushina A."/>
            <person name="Stielow B."/>
            <person name="Teixiera M."/>
            <person name="Abouelleil A."/>
            <person name="Chapman S.B."/>
            <person name="Priest M."/>
            <person name="Young S.K."/>
            <person name="Wortman J."/>
            <person name="Nusbaum C."/>
            <person name="Birren B."/>
        </authorList>
    </citation>
    <scope>NUCLEOTIDE SEQUENCE [LARGE SCALE GENOMIC DNA]</scope>
    <source>
        <strain evidence="1 2">CBS 83496</strain>
    </source>
</reference>
<dbReference type="Proteomes" id="UP000054466">
    <property type="component" value="Unassembled WGS sequence"/>
</dbReference>
<dbReference type="VEuPathDB" id="FungiDB:PV07_00202"/>
<dbReference type="EMBL" id="KN847040">
    <property type="protein sequence ID" value="KIW33345.1"/>
    <property type="molecule type" value="Genomic_DNA"/>
</dbReference>
<name>A0A0D2CTT5_9EURO</name>
<accession>A0A0D2CTT5</accession>
<dbReference type="Gene3D" id="3.30.70.100">
    <property type="match status" value="1"/>
</dbReference>
<proteinExistence type="predicted"/>
<dbReference type="HOGENOM" id="CLU_096551_0_0_1"/>
<dbReference type="RefSeq" id="XP_016253561.1">
    <property type="nucleotide sequence ID" value="XM_016386633.1"/>
</dbReference>
<organism evidence="1 2">
    <name type="scientific">Cladophialophora immunda</name>
    <dbReference type="NCBI Taxonomy" id="569365"/>
    <lineage>
        <taxon>Eukaryota</taxon>
        <taxon>Fungi</taxon>
        <taxon>Dikarya</taxon>
        <taxon>Ascomycota</taxon>
        <taxon>Pezizomycotina</taxon>
        <taxon>Eurotiomycetes</taxon>
        <taxon>Chaetothyriomycetidae</taxon>
        <taxon>Chaetothyriales</taxon>
        <taxon>Herpotrichiellaceae</taxon>
        <taxon>Cladophialophora</taxon>
    </lineage>
</organism>
<gene>
    <name evidence="1" type="ORF">PV07_00202</name>
</gene>
<evidence type="ECO:0000313" key="2">
    <source>
        <dbReference type="Proteomes" id="UP000054466"/>
    </source>
</evidence>
<dbReference type="OrthoDB" id="4117640at2759"/>
<sequence>MTLAICVYRQLDSREKGEKFRGLLRDVATVTLSNEPDNKGYCWFHKSQSSSLPGEWISGLEFAEYQRMRKVVAEEELLGKAYPQIIFLKPAAPSGFINRGSTATILDENDQSLVVISQYKYKAKSLQTFLTEIEQMAQTCRKEPEVLAYFPMLRKDGEGAVLTVFERYGSENVYGRIKEALHPFIAKLNDLSDDIVVTTWENGFGHLKSISNNFEP</sequence>
<evidence type="ECO:0008006" key="3">
    <source>
        <dbReference type="Google" id="ProtNLM"/>
    </source>
</evidence>
<protein>
    <recommendedName>
        <fullName evidence="3">ABM domain-containing protein</fullName>
    </recommendedName>
</protein>
<dbReference type="AlphaFoldDB" id="A0A0D2CTT5"/>
<evidence type="ECO:0000313" key="1">
    <source>
        <dbReference type="EMBL" id="KIW33345.1"/>
    </source>
</evidence>
<dbReference type="GeneID" id="27339396"/>
<keyword evidence="2" id="KW-1185">Reference proteome</keyword>